<dbReference type="EMBL" id="BAAAQQ010000002">
    <property type="protein sequence ID" value="GAA2115360.1"/>
    <property type="molecule type" value="Genomic_DNA"/>
</dbReference>
<evidence type="ECO:0000313" key="1">
    <source>
        <dbReference type="EMBL" id="GAA2115360.1"/>
    </source>
</evidence>
<comment type="caution">
    <text evidence="1">The sequence shown here is derived from an EMBL/GenBank/DDBJ whole genome shotgun (WGS) entry which is preliminary data.</text>
</comment>
<reference evidence="1 2" key="1">
    <citation type="journal article" date="2019" name="Int. J. Syst. Evol. Microbiol.">
        <title>The Global Catalogue of Microorganisms (GCM) 10K type strain sequencing project: providing services to taxonomists for standard genome sequencing and annotation.</title>
        <authorList>
            <consortium name="The Broad Institute Genomics Platform"/>
            <consortium name="The Broad Institute Genome Sequencing Center for Infectious Disease"/>
            <person name="Wu L."/>
            <person name="Ma J."/>
        </authorList>
    </citation>
    <scope>NUCLEOTIDE SEQUENCE [LARGE SCALE GENOMIC DNA]</scope>
    <source>
        <strain evidence="1 2">JCM 16021</strain>
    </source>
</reference>
<organism evidence="1 2">
    <name type="scientific">Nocardioides bigeumensis</name>
    <dbReference type="NCBI Taxonomy" id="433657"/>
    <lineage>
        <taxon>Bacteria</taxon>
        <taxon>Bacillati</taxon>
        <taxon>Actinomycetota</taxon>
        <taxon>Actinomycetes</taxon>
        <taxon>Propionibacteriales</taxon>
        <taxon>Nocardioidaceae</taxon>
        <taxon>Nocardioides</taxon>
    </lineage>
</organism>
<keyword evidence="2" id="KW-1185">Reference proteome</keyword>
<gene>
    <name evidence="1" type="ORF">GCM10009843_04660</name>
</gene>
<protein>
    <submittedName>
        <fullName evidence="1">Uncharacterized protein</fullName>
    </submittedName>
</protein>
<dbReference type="Proteomes" id="UP001500575">
    <property type="component" value="Unassembled WGS sequence"/>
</dbReference>
<name>A0ABN2XPA8_9ACTN</name>
<proteinExistence type="predicted"/>
<sequence>MGAEIPCDYFDGSVGNARLAASRGSLAQLGPEQATHALADAERRLLVTRLHRHPLSGGS</sequence>
<accession>A0ABN2XPA8</accession>
<evidence type="ECO:0000313" key="2">
    <source>
        <dbReference type="Proteomes" id="UP001500575"/>
    </source>
</evidence>